<keyword evidence="1" id="KW-0472">Membrane</keyword>
<sequence length="401" mass="45536">MFSVVVQLYRLLGRPLIDDDRIIYSGVCTEEIRECVYKCRKLAGKYGRLIDADESDGNIDIEFDLPTSDYGRFHSTFRSFIKATPTLGKGKLPEDFYIVDENWSTTDGVEHPKHKSIKLCCDLIDGLCGLVAVVDRKSSDSYENIFFALPADDNRKPKTFVLKTEVDETILDVNLRHVSLIKALASSQDEHKIHLEERKLIFNSAIADVIESAGDDQAFPFVLKHWEDVLRKYWQNLQAYVHGFSFDKVRTELAKAELEYGAKLSGVLSDMAGKMLALPLSFGALVLLNKAVDPIEIFSIAVGVLMVTLIFCGVLWNQHLNVQRLDNSLNITFDLFDKRLSTYPGSLQRLLNKSKKEIKSQRSFLKVTLQSFLVLAVIPTLVMIGMLSYRWMPDLICFLFE</sequence>
<organism evidence="2 3">
    <name type="scientific">Pseudomonas synxantha</name>
    <dbReference type="NCBI Taxonomy" id="47883"/>
    <lineage>
        <taxon>Bacteria</taxon>
        <taxon>Pseudomonadati</taxon>
        <taxon>Pseudomonadota</taxon>
        <taxon>Gammaproteobacteria</taxon>
        <taxon>Pseudomonadales</taxon>
        <taxon>Pseudomonadaceae</taxon>
        <taxon>Pseudomonas</taxon>
    </lineage>
</organism>
<keyword evidence="1" id="KW-1133">Transmembrane helix</keyword>
<dbReference type="Proteomes" id="UP000268696">
    <property type="component" value="Chromosome"/>
</dbReference>
<proteinExistence type="predicted"/>
<name>A0A3G7U3T3_9PSED</name>
<feature type="transmembrane region" description="Helical" evidence="1">
    <location>
        <begin position="364"/>
        <end position="389"/>
    </location>
</feature>
<accession>A0A3G7U3T3</accession>
<feature type="transmembrane region" description="Helical" evidence="1">
    <location>
        <begin position="297"/>
        <end position="316"/>
    </location>
</feature>
<dbReference type="EMBL" id="CP027754">
    <property type="protein sequence ID" value="AZE54033.1"/>
    <property type="molecule type" value="Genomic_DNA"/>
</dbReference>
<keyword evidence="1" id="KW-0812">Transmembrane</keyword>
<evidence type="ECO:0000256" key="1">
    <source>
        <dbReference type="SAM" id="Phobius"/>
    </source>
</evidence>
<dbReference type="AlphaFoldDB" id="A0A3G7U3T3"/>
<protein>
    <submittedName>
        <fullName evidence="2">Uncharacterized protein</fullName>
    </submittedName>
</protein>
<evidence type="ECO:0000313" key="2">
    <source>
        <dbReference type="EMBL" id="AZE54033.1"/>
    </source>
</evidence>
<reference evidence="2 3" key="1">
    <citation type="submission" date="2018-03" db="EMBL/GenBank/DDBJ databases">
        <title>Diversity of phytobeneficial traits revealed by whole-genome analysis of worldwide-isolated phenazine-producing Pseudomonas spp.</title>
        <authorList>
            <person name="Biessy A."/>
            <person name="Novinscak A."/>
            <person name="Blom J."/>
            <person name="Leger G."/>
            <person name="Thomashow L.S."/>
            <person name="Cazorla F.M."/>
            <person name="Josic D."/>
            <person name="Filion M."/>
        </authorList>
    </citation>
    <scope>NUCLEOTIDE SEQUENCE [LARGE SCALE GENOMIC DNA]</scope>
    <source>
        <strain evidence="2 3">30B</strain>
    </source>
</reference>
<gene>
    <name evidence="2" type="ORF">C4K03_1864</name>
</gene>
<evidence type="ECO:0000313" key="3">
    <source>
        <dbReference type="Proteomes" id="UP000268696"/>
    </source>
</evidence>
<dbReference type="RefSeq" id="WP_124376958.1">
    <property type="nucleotide sequence ID" value="NZ_CP027754.1"/>
</dbReference>